<keyword evidence="2" id="KW-0547">Nucleotide-binding</keyword>
<evidence type="ECO:0000256" key="2">
    <source>
        <dbReference type="ARBA" id="ARBA00022741"/>
    </source>
</evidence>
<comment type="caution">
    <text evidence="6">The sequence shown here is derived from an EMBL/GenBank/DDBJ whole genome shotgun (WGS) entry which is preliminary data.</text>
</comment>
<feature type="domain" description="Type II secretion system protein GspE N-terminal" evidence="5">
    <location>
        <begin position="82"/>
        <end position="166"/>
    </location>
</feature>
<evidence type="ECO:0000256" key="3">
    <source>
        <dbReference type="ARBA" id="ARBA00022840"/>
    </source>
</evidence>
<sequence length="311" mass="34857">MQTFLLKDEKDLKALLSVHKRMPDIRLGEVLLSEGLISEDQLDTALKIQQTYTRGSHHLGQILVESGLLTPEQLNIALARKLSIPFVSLEGYEIPPQLITRVPPEIAQHYKVLPLSELSNAMVVAMVNPFDLAAVDALRFNSRMNIEIVMASAEEIAEALNTHYSSYEEIEALEDLKLDPIAEPAGKEEATHTIEAEAQKKPIVRLLNSIVLQAVNSKASDINIRPEKDKVNVFFRIDGKLQFIRSLSRDLLPALVSRVKITGQMDISERRLPQDGHARLQRRGKQIDLRISVMPTVNGESVVIRILDKDV</sequence>
<gene>
    <name evidence="6" type="ORF">ENJ65_04810</name>
</gene>
<feature type="domain" description="Bacterial type II secretion system protein E" evidence="4">
    <location>
        <begin position="198"/>
        <end position="310"/>
    </location>
</feature>
<protein>
    <submittedName>
        <fullName evidence="6">Type II secretion system protein GspE</fullName>
    </submittedName>
</protein>
<organism evidence="6">
    <name type="scientific">Candidatus Tenderia electrophaga</name>
    <dbReference type="NCBI Taxonomy" id="1748243"/>
    <lineage>
        <taxon>Bacteria</taxon>
        <taxon>Pseudomonadati</taxon>
        <taxon>Pseudomonadota</taxon>
        <taxon>Gammaproteobacteria</taxon>
        <taxon>Candidatus Tenderiales</taxon>
        <taxon>Candidatus Tenderiaceae</taxon>
        <taxon>Candidatus Tenderia</taxon>
    </lineage>
</organism>
<dbReference type="Pfam" id="PF05157">
    <property type="entry name" value="MshEN"/>
    <property type="match status" value="1"/>
</dbReference>
<dbReference type="Proteomes" id="UP000885832">
    <property type="component" value="Unassembled WGS sequence"/>
</dbReference>
<dbReference type="GO" id="GO:0016887">
    <property type="term" value="F:ATP hydrolysis activity"/>
    <property type="evidence" value="ECO:0007669"/>
    <property type="project" value="TreeGrafter"/>
</dbReference>
<dbReference type="Gene3D" id="3.30.450.90">
    <property type="match status" value="1"/>
</dbReference>
<dbReference type="Pfam" id="PF00437">
    <property type="entry name" value="T2SSE"/>
    <property type="match status" value="1"/>
</dbReference>
<dbReference type="InterPro" id="IPR027417">
    <property type="entry name" value="P-loop_NTPase"/>
</dbReference>
<feature type="non-terminal residue" evidence="6">
    <location>
        <position position="311"/>
    </location>
</feature>
<dbReference type="AlphaFoldDB" id="A0A832J6S3"/>
<comment type="similarity">
    <text evidence="1">Belongs to the GSP E family.</text>
</comment>
<dbReference type="GO" id="GO:0005886">
    <property type="term" value="C:plasma membrane"/>
    <property type="evidence" value="ECO:0007669"/>
    <property type="project" value="TreeGrafter"/>
</dbReference>
<dbReference type="InterPro" id="IPR001482">
    <property type="entry name" value="T2SS/T4SS_dom"/>
</dbReference>
<accession>A0A832J6S3</accession>
<evidence type="ECO:0000256" key="1">
    <source>
        <dbReference type="ARBA" id="ARBA00006611"/>
    </source>
</evidence>
<dbReference type="GO" id="GO:0005524">
    <property type="term" value="F:ATP binding"/>
    <property type="evidence" value="ECO:0007669"/>
    <property type="project" value="UniProtKB-KW"/>
</dbReference>
<dbReference type="EMBL" id="DRNF01000303">
    <property type="protein sequence ID" value="HHJ80936.1"/>
    <property type="molecule type" value="Genomic_DNA"/>
</dbReference>
<name>A0A832J6S3_9GAMM</name>
<dbReference type="Gene3D" id="3.30.300.160">
    <property type="entry name" value="Type II secretion system, protein E, N-terminal domain"/>
    <property type="match status" value="1"/>
</dbReference>
<evidence type="ECO:0000259" key="4">
    <source>
        <dbReference type="Pfam" id="PF00437"/>
    </source>
</evidence>
<dbReference type="FunFam" id="3.30.300.160:FF:000002">
    <property type="entry name" value="Type II secretion system protein E"/>
    <property type="match status" value="1"/>
</dbReference>
<evidence type="ECO:0000259" key="5">
    <source>
        <dbReference type="Pfam" id="PF05157"/>
    </source>
</evidence>
<dbReference type="SUPFAM" id="SSF160246">
    <property type="entry name" value="EspE N-terminal domain-like"/>
    <property type="match status" value="1"/>
</dbReference>
<dbReference type="InterPro" id="IPR007831">
    <property type="entry name" value="T2SS_GspE_N"/>
</dbReference>
<dbReference type="PANTHER" id="PTHR30258">
    <property type="entry name" value="TYPE II SECRETION SYSTEM PROTEIN GSPE-RELATED"/>
    <property type="match status" value="1"/>
</dbReference>
<evidence type="ECO:0000313" key="6">
    <source>
        <dbReference type="EMBL" id="HHJ80936.1"/>
    </source>
</evidence>
<dbReference type="InterPro" id="IPR037257">
    <property type="entry name" value="T2SS_E_N_sf"/>
</dbReference>
<dbReference type="SUPFAM" id="SSF52540">
    <property type="entry name" value="P-loop containing nucleoside triphosphate hydrolases"/>
    <property type="match status" value="1"/>
</dbReference>
<proteinExistence type="inferred from homology"/>
<dbReference type="PANTHER" id="PTHR30258:SF1">
    <property type="entry name" value="PROTEIN TRANSPORT PROTEIN HOFB HOMOLOG"/>
    <property type="match status" value="1"/>
</dbReference>
<keyword evidence="3" id="KW-0067">ATP-binding</keyword>
<reference evidence="6" key="1">
    <citation type="journal article" date="2020" name="mSystems">
        <title>Genome- and Community-Level Interaction Insights into Carbon Utilization and Element Cycling Functions of Hydrothermarchaeota in Hydrothermal Sediment.</title>
        <authorList>
            <person name="Zhou Z."/>
            <person name="Liu Y."/>
            <person name="Xu W."/>
            <person name="Pan J."/>
            <person name="Luo Z.H."/>
            <person name="Li M."/>
        </authorList>
    </citation>
    <scope>NUCLEOTIDE SEQUENCE [LARGE SCALE GENOMIC DNA]</scope>
    <source>
        <strain evidence="6">HyVt-505</strain>
    </source>
</reference>